<evidence type="ECO:0000313" key="1">
    <source>
        <dbReference type="EMBL" id="KAK9698661.1"/>
    </source>
</evidence>
<evidence type="ECO:0000313" key="2">
    <source>
        <dbReference type="Proteomes" id="UP001443914"/>
    </source>
</evidence>
<reference evidence="1" key="1">
    <citation type="submission" date="2024-03" db="EMBL/GenBank/DDBJ databases">
        <title>WGS assembly of Saponaria officinalis var. Norfolk2.</title>
        <authorList>
            <person name="Jenkins J."/>
            <person name="Shu S."/>
            <person name="Grimwood J."/>
            <person name="Barry K."/>
            <person name="Goodstein D."/>
            <person name="Schmutz J."/>
            <person name="Leebens-Mack J."/>
            <person name="Osbourn A."/>
        </authorList>
    </citation>
    <scope>NUCLEOTIDE SEQUENCE [LARGE SCALE GENOMIC DNA]</scope>
    <source>
        <strain evidence="1">JIC</strain>
    </source>
</reference>
<comment type="caution">
    <text evidence="1">The sequence shown here is derived from an EMBL/GenBank/DDBJ whole genome shotgun (WGS) entry which is preliminary data.</text>
</comment>
<gene>
    <name evidence="1" type="ORF">RND81_08G121700</name>
</gene>
<dbReference type="EMBL" id="JBDFQZ010000008">
    <property type="protein sequence ID" value="KAK9698661.1"/>
    <property type="molecule type" value="Genomic_DNA"/>
</dbReference>
<dbReference type="Proteomes" id="UP001443914">
    <property type="component" value="Unassembled WGS sequence"/>
</dbReference>
<proteinExistence type="predicted"/>
<keyword evidence="2" id="KW-1185">Reference proteome</keyword>
<name>A0AAW1J788_SAPOF</name>
<dbReference type="AlphaFoldDB" id="A0AAW1J788"/>
<accession>A0AAW1J788</accession>
<protein>
    <submittedName>
        <fullName evidence="1">Uncharacterized protein</fullName>
    </submittedName>
</protein>
<organism evidence="1 2">
    <name type="scientific">Saponaria officinalis</name>
    <name type="common">Common soapwort</name>
    <name type="synonym">Lychnis saponaria</name>
    <dbReference type="NCBI Taxonomy" id="3572"/>
    <lineage>
        <taxon>Eukaryota</taxon>
        <taxon>Viridiplantae</taxon>
        <taxon>Streptophyta</taxon>
        <taxon>Embryophyta</taxon>
        <taxon>Tracheophyta</taxon>
        <taxon>Spermatophyta</taxon>
        <taxon>Magnoliopsida</taxon>
        <taxon>eudicotyledons</taxon>
        <taxon>Gunneridae</taxon>
        <taxon>Pentapetalae</taxon>
        <taxon>Caryophyllales</taxon>
        <taxon>Caryophyllaceae</taxon>
        <taxon>Caryophylleae</taxon>
        <taxon>Saponaria</taxon>
    </lineage>
</organism>
<sequence>MLTKGCLLTSRSDTVNSRRRQAQDWSRLNWNRTMIYPPSSSAEEGAAPCLLSKLTQLGKGTRGQQLGGLSLTKEERRTGTDKEAGLNAHCRLRELDRERPSNGLMEREDYMLKFNRIAYN</sequence>